<organism evidence="2 3">
    <name type="scientific">Amycolatopsis saalfeldensis</name>
    <dbReference type="NCBI Taxonomy" id="394193"/>
    <lineage>
        <taxon>Bacteria</taxon>
        <taxon>Bacillati</taxon>
        <taxon>Actinomycetota</taxon>
        <taxon>Actinomycetes</taxon>
        <taxon>Pseudonocardiales</taxon>
        <taxon>Pseudonocardiaceae</taxon>
        <taxon>Amycolatopsis</taxon>
    </lineage>
</organism>
<gene>
    <name evidence="2" type="ORF">SAMN04489732_105259</name>
</gene>
<accession>A0A1H8WJV4</accession>
<dbReference type="PANTHER" id="PTHR43364">
    <property type="entry name" value="NADH-SPECIFIC METHYLGLYOXAL REDUCTASE-RELATED"/>
    <property type="match status" value="1"/>
</dbReference>
<dbReference type="GO" id="GO:0005829">
    <property type="term" value="C:cytosol"/>
    <property type="evidence" value="ECO:0007669"/>
    <property type="project" value="TreeGrafter"/>
</dbReference>
<name>A0A1H8WJV4_9PSEU</name>
<dbReference type="InterPro" id="IPR036812">
    <property type="entry name" value="NAD(P)_OxRdtase_dom_sf"/>
</dbReference>
<protein>
    <submittedName>
        <fullName evidence="2">Predicted oxidoreductase</fullName>
    </submittedName>
</protein>
<evidence type="ECO:0000313" key="2">
    <source>
        <dbReference type="EMBL" id="SEP27921.1"/>
    </source>
</evidence>
<dbReference type="PANTHER" id="PTHR43364:SF6">
    <property type="entry name" value="OXIDOREDUCTASE-RELATED"/>
    <property type="match status" value="1"/>
</dbReference>
<proteinExistence type="predicted"/>
<dbReference type="OrthoDB" id="9768793at2"/>
<dbReference type="EMBL" id="FOEF01000005">
    <property type="protein sequence ID" value="SEP27921.1"/>
    <property type="molecule type" value="Genomic_DNA"/>
</dbReference>
<evidence type="ECO:0000259" key="1">
    <source>
        <dbReference type="Pfam" id="PF00248"/>
    </source>
</evidence>
<keyword evidence="3" id="KW-1185">Reference proteome</keyword>
<dbReference type="InterPro" id="IPR050523">
    <property type="entry name" value="AKR_Detox_Biosynth"/>
</dbReference>
<dbReference type="Pfam" id="PF00248">
    <property type="entry name" value="Aldo_ket_red"/>
    <property type="match status" value="1"/>
</dbReference>
<dbReference type="AlphaFoldDB" id="A0A1H8WJV4"/>
<sequence length="319" mass="34502">MTDLRALGSSSLRVSSFCLGGNVFGWTADEKQSAAVLDAYTESGGNFVDTSDSYMNYFLEQGNQPGQSETIIGDWLARRDRDSVVVATKVGDHPEYLGLEPATIKAAAEESLRRLRTDHIDLYYTHFDRDESIPVGDIITALDELVQAGKVRAIAASNISPERLAESLAFSDREGLARYVALQPQYNLVSRDTYEGPKRDIVQREGLACVPYFALASGFLTGKYRPGKTVENVRAIPGMAGGYADTERGVKVLEALENVATAHGVEMATVAMAWLARQPTVTSPIASARTVEQLPALFAMDEVQLSDAELAALNTASAV</sequence>
<dbReference type="InterPro" id="IPR023210">
    <property type="entry name" value="NADP_OxRdtase_dom"/>
</dbReference>
<dbReference type="GO" id="GO:0016491">
    <property type="term" value="F:oxidoreductase activity"/>
    <property type="evidence" value="ECO:0007669"/>
    <property type="project" value="InterPro"/>
</dbReference>
<evidence type="ECO:0000313" key="3">
    <source>
        <dbReference type="Proteomes" id="UP000198582"/>
    </source>
</evidence>
<dbReference type="PRINTS" id="PR00069">
    <property type="entry name" value="ALDKETRDTASE"/>
</dbReference>
<dbReference type="Proteomes" id="UP000198582">
    <property type="component" value="Unassembled WGS sequence"/>
</dbReference>
<dbReference type="RefSeq" id="WP_091617333.1">
    <property type="nucleotide sequence ID" value="NZ_FOEF01000005.1"/>
</dbReference>
<feature type="domain" description="NADP-dependent oxidoreductase" evidence="1">
    <location>
        <begin position="18"/>
        <end position="315"/>
    </location>
</feature>
<dbReference type="STRING" id="394193.SAMN04489732_105259"/>
<dbReference type="Gene3D" id="3.20.20.100">
    <property type="entry name" value="NADP-dependent oxidoreductase domain"/>
    <property type="match status" value="1"/>
</dbReference>
<dbReference type="InterPro" id="IPR020471">
    <property type="entry name" value="AKR"/>
</dbReference>
<reference evidence="2 3" key="1">
    <citation type="submission" date="2016-10" db="EMBL/GenBank/DDBJ databases">
        <authorList>
            <person name="de Groot N.N."/>
        </authorList>
    </citation>
    <scope>NUCLEOTIDE SEQUENCE [LARGE SCALE GENOMIC DNA]</scope>
    <source>
        <strain evidence="2 3">DSM 44993</strain>
    </source>
</reference>
<dbReference type="SUPFAM" id="SSF51430">
    <property type="entry name" value="NAD(P)-linked oxidoreductase"/>
    <property type="match status" value="1"/>
</dbReference>
<dbReference type="CDD" id="cd19081">
    <property type="entry name" value="AKR_AKR9C1"/>
    <property type="match status" value="1"/>
</dbReference>